<keyword evidence="1" id="KW-0472">Membrane</keyword>
<organism evidence="3 4">
    <name type="scientific">Candidatus Scybalenecus merdavium</name>
    <dbReference type="NCBI Taxonomy" id="2840939"/>
    <lineage>
        <taxon>Bacteria</taxon>
        <taxon>Bacillati</taxon>
        <taxon>Bacillota</taxon>
        <taxon>Clostridia</taxon>
        <taxon>Eubacteriales</taxon>
        <taxon>Oscillospiraceae</taxon>
        <taxon>Oscillospiraceae incertae sedis</taxon>
        <taxon>Candidatus Scybalenecus</taxon>
    </lineage>
</organism>
<feature type="domain" description="GP-PDE" evidence="2">
    <location>
        <begin position="72"/>
        <end position="305"/>
    </location>
</feature>
<dbReference type="AlphaFoldDB" id="A0A9D1MT03"/>
<dbReference type="PROSITE" id="PS51704">
    <property type="entry name" value="GP_PDE"/>
    <property type="match status" value="1"/>
</dbReference>
<proteinExistence type="predicted"/>
<evidence type="ECO:0000313" key="4">
    <source>
        <dbReference type="Proteomes" id="UP000824125"/>
    </source>
</evidence>
<dbReference type="PANTHER" id="PTHR46211:SF1">
    <property type="entry name" value="GLYCEROPHOSPHODIESTER PHOSPHODIESTERASE, CYTOPLASMIC"/>
    <property type="match status" value="1"/>
</dbReference>
<protein>
    <recommendedName>
        <fullName evidence="2">GP-PDE domain-containing protein</fullName>
    </recommendedName>
</protein>
<reference evidence="3" key="1">
    <citation type="submission" date="2020-10" db="EMBL/GenBank/DDBJ databases">
        <authorList>
            <person name="Gilroy R."/>
        </authorList>
    </citation>
    <scope>NUCLEOTIDE SEQUENCE</scope>
    <source>
        <strain evidence="3">CHK176-6737</strain>
    </source>
</reference>
<reference evidence="3" key="2">
    <citation type="journal article" date="2021" name="PeerJ">
        <title>Extensive microbial diversity within the chicken gut microbiome revealed by metagenomics and culture.</title>
        <authorList>
            <person name="Gilroy R."/>
            <person name="Ravi A."/>
            <person name="Getino M."/>
            <person name="Pursley I."/>
            <person name="Horton D.L."/>
            <person name="Alikhan N.F."/>
            <person name="Baker D."/>
            <person name="Gharbi K."/>
            <person name="Hall N."/>
            <person name="Watson M."/>
            <person name="Adriaenssens E.M."/>
            <person name="Foster-Nyarko E."/>
            <person name="Jarju S."/>
            <person name="Secka A."/>
            <person name="Antonio M."/>
            <person name="Oren A."/>
            <person name="Chaudhuri R.R."/>
            <person name="La Ragione R."/>
            <person name="Hildebrand F."/>
            <person name="Pallen M.J."/>
        </authorList>
    </citation>
    <scope>NUCLEOTIDE SEQUENCE</scope>
    <source>
        <strain evidence="3">CHK176-6737</strain>
    </source>
</reference>
<gene>
    <name evidence="3" type="ORF">IAD23_01365</name>
</gene>
<dbReference type="EMBL" id="DVNM01000006">
    <property type="protein sequence ID" value="HIU68591.1"/>
    <property type="molecule type" value="Genomic_DNA"/>
</dbReference>
<feature type="transmembrane region" description="Helical" evidence="1">
    <location>
        <begin position="28"/>
        <end position="52"/>
    </location>
</feature>
<dbReference type="Pfam" id="PF03009">
    <property type="entry name" value="GDPD"/>
    <property type="match status" value="1"/>
</dbReference>
<dbReference type="GO" id="GO:0006629">
    <property type="term" value="P:lipid metabolic process"/>
    <property type="evidence" value="ECO:0007669"/>
    <property type="project" value="InterPro"/>
</dbReference>
<name>A0A9D1MT03_9FIRM</name>
<keyword evidence="1" id="KW-1133">Transmembrane helix</keyword>
<evidence type="ECO:0000313" key="3">
    <source>
        <dbReference type="EMBL" id="HIU68591.1"/>
    </source>
</evidence>
<dbReference type="InterPro" id="IPR017946">
    <property type="entry name" value="PLC-like_Pdiesterase_TIM-brl"/>
</dbReference>
<dbReference type="Gene3D" id="3.20.20.190">
    <property type="entry name" value="Phosphatidylinositol (PI) phosphodiesterase"/>
    <property type="match status" value="1"/>
</dbReference>
<comment type="caution">
    <text evidence="3">The sequence shown here is derived from an EMBL/GenBank/DDBJ whole genome shotgun (WGS) entry which is preliminary data.</text>
</comment>
<evidence type="ECO:0000259" key="2">
    <source>
        <dbReference type="PROSITE" id="PS51704"/>
    </source>
</evidence>
<dbReference type="InterPro" id="IPR030395">
    <property type="entry name" value="GP_PDE_dom"/>
</dbReference>
<dbReference type="GO" id="GO:0008081">
    <property type="term" value="F:phosphoric diester hydrolase activity"/>
    <property type="evidence" value="ECO:0007669"/>
    <property type="project" value="InterPro"/>
</dbReference>
<dbReference type="SUPFAM" id="SSF51695">
    <property type="entry name" value="PLC-like phosphodiesterases"/>
    <property type="match status" value="1"/>
</dbReference>
<evidence type="ECO:0000256" key="1">
    <source>
        <dbReference type="SAM" id="Phobius"/>
    </source>
</evidence>
<keyword evidence="1" id="KW-0812">Transmembrane</keyword>
<dbReference type="PANTHER" id="PTHR46211">
    <property type="entry name" value="GLYCEROPHOSPHORYL DIESTER PHOSPHODIESTERASE"/>
    <property type="match status" value="1"/>
</dbReference>
<sequence length="305" mass="34453">MSETTTVKPNVQKTPDAPKKKLTKKQKIAVIAASVIAGLLVLAVCGGLIWLYNYCKLEDYEIVATGETPGEIQMIAHRGFSAMAPENTAPAFEEAGKAGYWGAECDVYRTKDGVWVTTHDPVTYRVMDTTAFIEHKTYDELLAYNVDYGHNIENYPDLKLTTLDEYLQICREYDMKPIIELKGKNNTEHYDEIMGSVQKYDMEEQTYFISFHIENLQKMAELTDTCPLWYLVKVIDDEAIEEAKALGPNAGIDFDGNREENTQEMVQKCADAGLQLGAWTIDDPEVMQQLISWGVHTITTNCLTY</sequence>
<accession>A0A9D1MT03</accession>
<dbReference type="Proteomes" id="UP000824125">
    <property type="component" value="Unassembled WGS sequence"/>
</dbReference>